<dbReference type="AlphaFoldDB" id="A0A1P8UL54"/>
<proteinExistence type="predicted"/>
<dbReference type="SUPFAM" id="SSF51658">
    <property type="entry name" value="Xylose isomerase-like"/>
    <property type="match status" value="1"/>
</dbReference>
<dbReference type="Gene3D" id="3.20.20.150">
    <property type="entry name" value="Divalent-metal-dependent TIM barrel enzymes"/>
    <property type="match status" value="1"/>
</dbReference>
<protein>
    <recommendedName>
        <fullName evidence="3">Xylose isomerase-like TIM barrel domain-containing protein</fullName>
    </recommendedName>
</protein>
<evidence type="ECO:0000313" key="2">
    <source>
        <dbReference type="Proteomes" id="UP000243807"/>
    </source>
</evidence>
<dbReference type="InterPro" id="IPR036237">
    <property type="entry name" value="Xyl_isomerase-like_sf"/>
</dbReference>
<organism evidence="1 2">
    <name type="scientific">Acidihalobacter ferrooxydans</name>
    <dbReference type="NCBI Taxonomy" id="1765967"/>
    <lineage>
        <taxon>Bacteria</taxon>
        <taxon>Pseudomonadati</taxon>
        <taxon>Pseudomonadota</taxon>
        <taxon>Gammaproteobacteria</taxon>
        <taxon>Chromatiales</taxon>
        <taxon>Ectothiorhodospiraceae</taxon>
        <taxon>Acidihalobacter</taxon>
    </lineage>
</organism>
<gene>
    <name evidence="1" type="ORF">BW247_04970</name>
</gene>
<dbReference type="KEGG" id="afy:BW247_04970"/>
<evidence type="ECO:0008006" key="3">
    <source>
        <dbReference type="Google" id="ProtNLM"/>
    </source>
</evidence>
<accession>A0A1P8UL54</accession>
<evidence type="ECO:0000313" key="1">
    <source>
        <dbReference type="EMBL" id="APZ44553.1"/>
    </source>
</evidence>
<reference evidence="1 2" key="1">
    <citation type="submission" date="2017-01" db="EMBL/GenBank/DDBJ databases">
        <title>Draft sequence of Acidihalobacter ferrooxidans strain DSM 14175 (strain V8).</title>
        <authorList>
            <person name="Khaleque H.N."/>
            <person name="Ramsay J.P."/>
            <person name="Murphy R.J.T."/>
            <person name="Kaksonen A.H."/>
            <person name="Boxall N.J."/>
            <person name="Watkin E.L.J."/>
        </authorList>
    </citation>
    <scope>NUCLEOTIDE SEQUENCE [LARGE SCALE GENOMIC DNA]</scope>
    <source>
        <strain evidence="1 2">V8</strain>
    </source>
</reference>
<sequence>MKTALAEARCSSEPWLGALSVEHVQICPQNPGNLTPKDADELISDNPDVKFRLHANVHVEDWTVDADASTYDRYPDYFDRLVEVSEAFRSPAYTWHAGHRKNASLEAIFKNTRQLEDRMGIPVGIEGMYPSRADYLISTWDEYEALFRSGVNYAIDLSHINILAHKTGERKDHLLVKLLSSDRCIEIHLSGNTGDADTHGQLASQPWWWETLSCANPQATLFTEGGQTRPVFF</sequence>
<keyword evidence="2" id="KW-1185">Reference proteome</keyword>
<dbReference type="EMBL" id="CP019434">
    <property type="protein sequence ID" value="APZ44553.1"/>
    <property type="molecule type" value="Genomic_DNA"/>
</dbReference>
<dbReference type="Proteomes" id="UP000243807">
    <property type="component" value="Chromosome"/>
</dbReference>
<name>A0A1P8UL54_9GAMM</name>
<dbReference type="STRING" id="1765967.BW247_04970"/>